<dbReference type="CDD" id="cd01467">
    <property type="entry name" value="vWA_BatA_type"/>
    <property type="match status" value="1"/>
</dbReference>
<gene>
    <name evidence="3" type="ORF">EYC82_13645</name>
</gene>
<dbReference type="InterPro" id="IPR002035">
    <property type="entry name" value="VWF_A"/>
</dbReference>
<protein>
    <submittedName>
        <fullName evidence="3">VWA domain-containing protein</fullName>
    </submittedName>
</protein>
<dbReference type="InterPro" id="IPR036465">
    <property type="entry name" value="vWFA_dom_sf"/>
</dbReference>
<feature type="domain" description="VWFA" evidence="2">
    <location>
        <begin position="94"/>
        <end position="278"/>
    </location>
</feature>
<dbReference type="SMART" id="SM00327">
    <property type="entry name" value="VWA"/>
    <property type="match status" value="1"/>
</dbReference>
<name>A0ABT3T8A4_9GAMM</name>
<dbReference type="EMBL" id="SHNO01000001">
    <property type="protein sequence ID" value="MCX2978405.1"/>
    <property type="molecule type" value="Genomic_DNA"/>
</dbReference>
<dbReference type="Gene3D" id="3.40.50.410">
    <property type="entry name" value="von Willebrand factor, type A domain"/>
    <property type="match status" value="1"/>
</dbReference>
<dbReference type="PANTHER" id="PTHR22550">
    <property type="entry name" value="SPORE GERMINATION PROTEIN"/>
    <property type="match status" value="1"/>
</dbReference>
<dbReference type="SUPFAM" id="SSF53300">
    <property type="entry name" value="vWA-like"/>
    <property type="match status" value="1"/>
</dbReference>
<reference evidence="3" key="1">
    <citation type="submission" date="2019-02" db="EMBL/GenBank/DDBJ databases">
        <authorList>
            <person name="Li S.-H."/>
        </authorList>
    </citation>
    <scope>NUCLEOTIDE SEQUENCE</scope>
    <source>
        <strain evidence="3">IMCC11814</strain>
    </source>
</reference>
<feature type="transmembrane region" description="Helical" evidence="1">
    <location>
        <begin position="297"/>
        <end position="315"/>
    </location>
</feature>
<feature type="transmembrane region" description="Helical" evidence="1">
    <location>
        <begin position="63"/>
        <end position="81"/>
    </location>
</feature>
<sequence length="333" mass="37316">MYELAHPWILILLFLPLLMRFFPAYRETRDSVRVPFFDTLVELSEQQPGVGAKVLRRDLAQRFLVGFMWLCLIVGAAKPEWVGAPVEQQKSGRDLMIAVDLSGSMETRDFELPSGERIDRLDAVKIVLEELASQRPSDRLGLVVFGNAAYLQTPFTDDHAVWKQLLLETEIGMAGQSTVFGDAIGLAIKLFRENDSDKRVLIMLTDGNDTGSTVPPIDAAKVAATFGIKIYTIAVGDPASAGEDMLDMHTLERVSELTGGRTFEALDQGALQEAYRTIGELEPELYETVSFRPRQSLHWFPVSIALILYTLYHAFSAGRNWLWHRKMGHSDGR</sequence>
<keyword evidence="4" id="KW-1185">Reference proteome</keyword>
<dbReference type="Pfam" id="PF00092">
    <property type="entry name" value="VWA"/>
    <property type="match status" value="1"/>
</dbReference>
<evidence type="ECO:0000313" key="3">
    <source>
        <dbReference type="EMBL" id="MCX2978405.1"/>
    </source>
</evidence>
<accession>A0ABT3T8A4</accession>
<dbReference type="InterPro" id="IPR033881">
    <property type="entry name" value="vWA_BatA_type"/>
</dbReference>
<proteinExistence type="predicted"/>
<evidence type="ECO:0000259" key="2">
    <source>
        <dbReference type="PROSITE" id="PS50234"/>
    </source>
</evidence>
<dbReference type="RefSeq" id="WP_279250099.1">
    <property type="nucleotide sequence ID" value="NZ_SHNO01000001.1"/>
</dbReference>
<dbReference type="PANTHER" id="PTHR22550:SF18">
    <property type="entry name" value="VWFA DOMAIN-CONTAINING PROTEIN"/>
    <property type="match status" value="1"/>
</dbReference>
<evidence type="ECO:0000313" key="4">
    <source>
        <dbReference type="Proteomes" id="UP001143304"/>
    </source>
</evidence>
<evidence type="ECO:0000256" key="1">
    <source>
        <dbReference type="SAM" id="Phobius"/>
    </source>
</evidence>
<keyword evidence="1" id="KW-1133">Transmembrane helix</keyword>
<organism evidence="3 4">
    <name type="scientific">Candidatus Marimicrobium litorale</name>
    <dbReference type="NCBI Taxonomy" id="2518991"/>
    <lineage>
        <taxon>Bacteria</taxon>
        <taxon>Pseudomonadati</taxon>
        <taxon>Pseudomonadota</taxon>
        <taxon>Gammaproteobacteria</taxon>
        <taxon>Cellvibrionales</taxon>
        <taxon>Halieaceae</taxon>
        <taxon>Marimicrobium</taxon>
    </lineage>
</organism>
<comment type="caution">
    <text evidence="3">The sequence shown here is derived from an EMBL/GenBank/DDBJ whole genome shotgun (WGS) entry which is preliminary data.</text>
</comment>
<feature type="transmembrane region" description="Helical" evidence="1">
    <location>
        <begin position="6"/>
        <end position="23"/>
    </location>
</feature>
<dbReference type="InterPro" id="IPR050768">
    <property type="entry name" value="UPF0353/GerABKA_families"/>
</dbReference>
<keyword evidence="1" id="KW-0472">Membrane</keyword>
<dbReference type="PROSITE" id="PS50234">
    <property type="entry name" value="VWFA"/>
    <property type="match status" value="1"/>
</dbReference>
<keyword evidence="1" id="KW-0812">Transmembrane</keyword>
<dbReference type="Proteomes" id="UP001143304">
    <property type="component" value="Unassembled WGS sequence"/>
</dbReference>